<evidence type="ECO:0000313" key="3">
    <source>
        <dbReference type="Proteomes" id="UP000000663"/>
    </source>
</evidence>
<keyword evidence="3" id="KW-1185">Reference proteome</keyword>
<protein>
    <submittedName>
        <fullName evidence="2">Predicted plastocyanin-like protein</fullName>
    </submittedName>
</protein>
<keyword evidence="1" id="KW-0812">Transmembrane</keyword>
<gene>
    <name evidence="2" type="ORF">RCIX400</name>
</gene>
<proteinExistence type="predicted"/>
<name>Q0W704_METAR</name>
<dbReference type="EMBL" id="AM114193">
    <property type="protein sequence ID" value="CAJ35839.1"/>
    <property type="molecule type" value="Genomic_DNA"/>
</dbReference>
<dbReference type="AlphaFoldDB" id="Q0W704"/>
<evidence type="ECO:0000313" key="2">
    <source>
        <dbReference type="EMBL" id="CAJ35839.1"/>
    </source>
</evidence>
<keyword evidence="1" id="KW-1133">Transmembrane helix</keyword>
<keyword evidence="1" id="KW-0472">Membrane</keyword>
<evidence type="ECO:0000256" key="1">
    <source>
        <dbReference type="SAM" id="Phobius"/>
    </source>
</evidence>
<feature type="transmembrane region" description="Helical" evidence="1">
    <location>
        <begin position="6"/>
        <end position="24"/>
    </location>
</feature>
<dbReference type="eggNOG" id="arCOG02929">
    <property type="taxonomic scope" value="Archaea"/>
</dbReference>
<dbReference type="Proteomes" id="UP000000663">
    <property type="component" value="Chromosome"/>
</dbReference>
<dbReference type="InterPro" id="IPR008972">
    <property type="entry name" value="Cupredoxin"/>
</dbReference>
<accession>Q0W704</accession>
<sequence length="117" mass="13342">MCTTNGVVIAFIAFTMVLLITLTVQAMTPFPRGDLTYSFAVVEIRNNTLVPDSIGVYKNATVVWVNRDLEDRYLFIEDRRLPVLKYGDTYTKNFHEFGTYDCYCGDNPTSRGIVIVR</sequence>
<organism evidence="2 3">
    <name type="scientific">Methanocella arvoryzae (strain DSM 22066 / NBRC 105507 / MRE50)</name>
    <dbReference type="NCBI Taxonomy" id="351160"/>
    <lineage>
        <taxon>Archaea</taxon>
        <taxon>Methanobacteriati</taxon>
        <taxon>Methanobacteriota</taxon>
        <taxon>Stenosarchaea group</taxon>
        <taxon>Methanomicrobia</taxon>
        <taxon>Methanocellales</taxon>
        <taxon>Methanocellaceae</taxon>
        <taxon>Methanocella</taxon>
    </lineage>
</organism>
<dbReference type="KEGG" id="rci:RCIX400"/>
<dbReference type="STRING" id="351160.RCIX400"/>
<dbReference type="Gene3D" id="2.60.40.420">
    <property type="entry name" value="Cupredoxins - blue copper proteins"/>
    <property type="match status" value="1"/>
</dbReference>
<reference evidence="2 3" key="1">
    <citation type="journal article" date="2006" name="Science">
        <title>Genome of rice cluster I archaea -- the key methane producers in the rice rhizosphere.</title>
        <authorList>
            <person name="Erkel C."/>
            <person name="Kube M."/>
            <person name="Reinhardt R."/>
            <person name="Liesack W."/>
        </authorList>
    </citation>
    <scope>NUCLEOTIDE SEQUENCE [LARGE SCALE GENOMIC DNA]</scope>
    <source>
        <strain evidence="3">DSM 22066 / NBRC 105507 / MRE50</strain>
    </source>
</reference>
<dbReference type="SUPFAM" id="SSF49503">
    <property type="entry name" value="Cupredoxins"/>
    <property type="match status" value="1"/>
</dbReference>